<protein>
    <submittedName>
        <fullName evidence="1">Uncharacterized protein</fullName>
    </submittedName>
</protein>
<reference evidence="1" key="1">
    <citation type="submission" date="2021-11" db="EMBL/GenBank/DDBJ databases">
        <authorList>
            <person name="Marshall N."/>
            <person name="Jared K."/>
            <person name="Sharma R."/>
            <person name="Grose J.H."/>
        </authorList>
    </citation>
    <scope>NUCLEOTIDE SEQUENCE</scope>
</reference>
<name>A0AC61TRL2_9CAUD</name>
<gene>
    <name evidence="1" type="ORF">SADIYA_73</name>
</gene>
<sequence>MKIHNGEYSNFYIDECVELYEGYGEPTACHGDELGISFPEERED</sequence>
<dbReference type="EMBL" id="OL539467">
    <property type="protein sequence ID" value="UGV22762.1"/>
    <property type="molecule type" value="Genomic_DNA"/>
</dbReference>
<proteinExistence type="predicted"/>
<accession>A0AC61TRL2</accession>
<keyword evidence="2" id="KW-1185">Reference proteome</keyword>
<evidence type="ECO:0000313" key="2">
    <source>
        <dbReference type="Proteomes" id="UP000828105"/>
    </source>
</evidence>
<organism evidence="1 2">
    <name type="scientific">Escherichia phage vB_EcoD_Sadiya</name>
    <dbReference type="NCBI Taxonomy" id="2902684"/>
    <lineage>
        <taxon>Viruses</taxon>
        <taxon>Duplodnaviria</taxon>
        <taxon>Heunggongvirae</taxon>
        <taxon>Uroviricota</taxon>
        <taxon>Caudoviricetes</taxon>
        <taxon>Drexlerviridae</taxon>
        <taxon>Rogunavirinae</taxon>
        <taxon>Sadiyavirus</taxon>
        <taxon>Sadiyavirus sadiya</taxon>
    </lineage>
</organism>
<dbReference type="Proteomes" id="UP000828105">
    <property type="component" value="Segment"/>
</dbReference>
<evidence type="ECO:0000313" key="1">
    <source>
        <dbReference type="EMBL" id="UGV22762.1"/>
    </source>
</evidence>